<dbReference type="PROSITE" id="PS50893">
    <property type="entry name" value="ABC_TRANSPORTER_2"/>
    <property type="match status" value="2"/>
</dbReference>
<dbReference type="PANTHER" id="PTHR43776:SF7">
    <property type="entry name" value="D,D-DIPEPTIDE TRANSPORT ATP-BINDING PROTEIN DDPF-RELATED"/>
    <property type="match status" value="1"/>
</dbReference>
<dbReference type="InterPro" id="IPR050319">
    <property type="entry name" value="ABC_transp_ATP-bind"/>
</dbReference>
<dbReference type="AlphaFoldDB" id="A0A9D2UYN9"/>
<accession>A0A9D2UYN9</accession>
<reference evidence="6" key="1">
    <citation type="journal article" date="2021" name="PeerJ">
        <title>Extensive microbial diversity within the chicken gut microbiome revealed by metagenomics and culture.</title>
        <authorList>
            <person name="Gilroy R."/>
            <person name="Ravi A."/>
            <person name="Getino M."/>
            <person name="Pursley I."/>
            <person name="Horton D.L."/>
            <person name="Alikhan N.F."/>
            <person name="Baker D."/>
            <person name="Gharbi K."/>
            <person name="Hall N."/>
            <person name="Watson M."/>
            <person name="Adriaenssens E.M."/>
            <person name="Foster-Nyarko E."/>
            <person name="Jarju S."/>
            <person name="Secka A."/>
            <person name="Antonio M."/>
            <person name="Oren A."/>
            <person name="Chaudhuri R.R."/>
            <person name="La Ragione R."/>
            <person name="Hildebrand F."/>
            <person name="Pallen M.J."/>
        </authorList>
    </citation>
    <scope>NUCLEOTIDE SEQUENCE</scope>
    <source>
        <strain evidence="6">ChiGjej6B6-11269</strain>
    </source>
</reference>
<dbReference type="PANTHER" id="PTHR43776">
    <property type="entry name" value="TRANSPORT ATP-BINDING PROTEIN"/>
    <property type="match status" value="1"/>
</dbReference>
<dbReference type="PROSITE" id="PS00211">
    <property type="entry name" value="ABC_TRANSPORTER_1"/>
    <property type="match status" value="2"/>
</dbReference>
<dbReference type="EMBL" id="DYWI01000203">
    <property type="protein sequence ID" value="HJF66534.1"/>
    <property type="molecule type" value="Genomic_DNA"/>
</dbReference>
<proteinExistence type="inferred from homology"/>
<dbReference type="InterPro" id="IPR027417">
    <property type="entry name" value="P-loop_NTPase"/>
</dbReference>
<feature type="domain" description="ABC transporter" evidence="5">
    <location>
        <begin position="44"/>
        <end position="295"/>
    </location>
</feature>
<name>A0A9D2UYN9_9ACTN</name>
<organism evidence="6 7">
    <name type="scientific">Slackia equolifaciens</name>
    <dbReference type="NCBI Taxonomy" id="498718"/>
    <lineage>
        <taxon>Bacteria</taxon>
        <taxon>Bacillati</taxon>
        <taxon>Actinomycetota</taxon>
        <taxon>Coriobacteriia</taxon>
        <taxon>Eggerthellales</taxon>
        <taxon>Eggerthellaceae</taxon>
        <taxon>Slackia</taxon>
    </lineage>
</organism>
<dbReference type="GO" id="GO:0016887">
    <property type="term" value="F:ATP hydrolysis activity"/>
    <property type="evidence" value="ECO:0007669"/>
    <property type="project" value="InterPro"/>
</dbReference>
<evidence type="ECO:0000256" key="2">
    <source>
        <dbReference type="ARBA" id="ARBA00022448"/>
    </source>
</evidence>
<dbReference type="GO" id="GO:0005524">
    <property type="term" value="F:ATP binding"/>
    <property type="evidence" value="ECO:0007669"/>
    <property type="project" value="UniProtKB-KW"/>
</dbReference>
<dbReference type="InterPro" id="IPR017871">
    <property type="entry name" value="ABC_transporter-like_CS"/>
</dbReference>
<evidence type="ECO:0000313" key="6">
    <source>
        <dbReference type="EMBL" id="HJF66534.1"/>
    </source>
</evidence>
<keyword evidence="3" id="KW-0547">Nucleotide-binding</keyword>
<reference evidence="6" key="2">
    <citation type="submission" date="2021-09" db="EMBL/GenBank/DDBJ databases">
        <authorList>
            <person name="Gilroy R."/>
        </authorList>
    </citation>
    <scope>NUCLEOTIDE SEQUENCE</scope>
    <source>
        <strain evidence="6">ChiGjej6B6-11269</strain>
    </source>
</reference>
<keyword evidence="4 6" id="KW-0067">ATP-binding</keyword>
<evidence type="ECO:0000259" key="5">
    <source>
        <dbReference type="PROSITE" id="PS50893"/>
    </source>
</evidence>
<comment type="caution">
    <text evidence="6">The sequence shown here is derived from an EMBL/GenBank/DDBJ whole genome shotgun (WGS) entry which is preliminary data.</text>
</comment>
<evidence type="ECO:0000256" key="1">
    <source>
        <dbReference type="ARBA" id="ARBA00005417"/>
    </source>
</evidence>
<feature type="domain" description="ABC transporter" evidence="5">
    <location>
        <begin position="334"/>
        <end position="531"/>
    </location>
</feature>
<evidence type="ECO:0000256" key="4">
    <source>
        <dbReference type="ARBA" id="ARBA00022840"/>
    </source>
</evidence>
<comment type="similarity">
    <text evidence="1">Belongs to the ABC transporter superfamily.</text>
</comment>
<gene>
    <name evidence="6" type="ORF">K8U77_10545</name>
</gene>
<dbReference type="InterPro" id="IPR003593">
    <property type="entry name" value="AAA+_ATPase"/>
</dbReference>
<dbReference type="Proteomes" id="UP000786989">
    <property type="component" value="Unassembled WGS sequence"/>
</dbReference>
<evidence type="ECO:0000313" key="7">
    <source>
        <dbReference type="Proteomes" id="UP000786989"/>
    </source>
</evidence>
<dbReference type="SMART" id="SM00382">
    <property type="entry name" value="AAA"/>
    <property type="match status" value="2"/>
</dbReference>
<dbReference type="InterPro" id="IPR003439">
    <property type="entry name" value="ABC_transporter-like_ATP-bd"/>
</dbReference>
<keyword evidence="2" id="KW-0813">Transport</keyword>
<dbReference type="SUPFAM" id="SSF52540">
    <property type="entry name" value="P-loop containing nucleoside triphosphate hydrolases"/>
    <property type="match status" value="2"/>
</dbReference>
<protein>
    <submittedName>
        <fullName evidence="6">ATP-binding cassette domain-containing protein</fullName>
    </submittedName>
</protein>
<evidence type="ECO:0000256" key="3">
    <source>
        <dbReference type="ARBA" id="ARBA00022741"/>
    </source>
</evidence>
<dbReference type="Pfam" id="PF00005">
    <property type="entry name" value="ABC_tran"/>
    <property type="match status" value="2"/>
</dbReference>
<dbReference type="GO" id="GO:0055085">
    <property type="term" value="P:transmembrane transport"/>
    <property type="evidence" value="ECO:0007669"/>
    <property type="project" value="UniProtKB-ARBA"/>
</dbReference>
<dbReference type="Gene3D" id="3.40.50.300">
    <property type="entry name" value="P-loop containing nucleotide triphosphate hydrolases"/>
    <property type="match status" value="2"/>
</dbReference>
<sequence>MQGKRDDISSGVLDHERLTHASAEFHHHHSHASASHHAGGHHLLQVENLSMGFSMYDPDEPRFFRAKKRLVPAIEDLSVSVHAGEVVAVVGASGSGKTLLADAVFALFEPNAEARGTVWFDGERCDAADLARLRGRGISLMPQSVSHLDPLMKVGKQVRGVARDASDAKRRARMQRELFERYGLRPEVEEMYPFELSGGMARRVLLCCALIDEPRLIVADEPTPGLDLDLAVRALDDLRAFASEGGGVLLITHDIELALRVADRIAVFKEGTVVEETSAAAFGSPEALRHPFSRELWRAVFGGDRIGKATNGEACATEGQHLASSREHASARALEARGLSFSYPGGRQLFDDLSVRIEPGEREALIAPSGFGKTTLCRILAGYLAPDEGSVLVDGAALPLRGVCPVQLIGQHPETMVDPRMRMRAIMEEAGPVGDEIVQGLGIREAWMSRHPHELSGGELQRFCIARALAANPRYLICDETTAMFDAVAQDEIWRFLVEFTQRHEMGLVLVSHSPSLVDRVATRVVKLTDLDE</sequence>